<feature type="transmembrane region" description="Helical" evidence="1">
    <location>
        <begin position="12"/>
        <end position="30"/>
    </location>
</feature>
<keyword evidence="1" id="KW-0812">Transmembrane</keyword>
<evidence type="ECO:0000313" key="3">
    <source>
        <dbReference type="Proteomes" id="UP001373714"/>
    </source>
</evidence>
<evidence type="ECO:0000256" key="1">
    <source>
        <dbReference type="SAM" id="Phobius"/>
    </source>
</evidence>
<keyword evidence="1" id="KW-0472">Membrane</keyword>
<gene>
    <name evidence="2" type="ORF">TWF730_002323</name>
</gene>
<evidence type="ECO:0000313" key="2">
    <source>
        <dbReference type="EMBL" id="KAK6338255.1"/>
    </source>
</evidence>
<accession>A0AAV9U9J8</accession>
<reference evidence="2 3" key="1">
    <citation type="submission" date="2019-10" db="EMBL/GenBank/DDBJ databases">
        <authorList>
            <person name="Palmer J.M."/>
        </authorList>
    </citation>
    <scope>NUCLEOTIDE SEQUENCE [LARGE SCALE GENOMIC DNA]</scope>
    <source>
        <strain evidence="2 3">TWF730</strain>
    </source>
</reference>
<proteinExistence type="predicted"/>
<dbReference type="AlphaFoldDB" id="A0AAV9U9J8"/>
<dbReference type="Proteomes" id="UP001373714">
    <property type="component" value="Unassembled WGS sequence"/>
</dbReference>
<keyword evidence="1" id="KW-1133">Transmembrane helix</keyword>
<sequence>MGSQSRIPGCEILLVAMTIAVLYGGLLFDVRRFHRHNLQKRTQTHDHNATWDVQLKASASKSPQKAGGIPKRLGGLDAYQKECQLGISDAGLNYWAGLPFVGEGVQPGQCFKVDGLQKGLANKVSLFIVAGYCECEFFDDDSCQIGLFSAFNRADFSLKNNGPHNNMIESIRCKPTDHINDFQSGSVQIRLGEVRGAYNSGKKPDASEVDYKLEREQLYSCFPITVAFAMRSYKINGVTCDFFLEQNCTEYIFTAGNAGRYEKKYRLGQSPPNLKGFKCYPPYGLVDGPRDDL</sequence>
<dbReference type="EMBL" id="JAVHNS010000012">
    <property type="protein sequence ID" value="KAK6338255.1"/>
    <property type="molecule type" value="Genomic_DNA"/>
</dbReference>
<name>A0AAV9U9J8_9PEZI</name>
<protein>
    <submittedName>
        <fullName evidence="2">Uncharacterized protein</fullName>
    </submittedName>
</protein>
<keyword evidence="3" id="KW-1185">Reference proteome</keyword>
<organism evidence="2 3">
    <name type="scientific">Orbilia blumenaviensis</name>
    <dbReference type="NCBI Taxonomy" id="1796055"/>
    <lineage>
        <taxon>Eukaryota</taxon>
        <taxon>Fungi</taxon>
        <taxon>Dikarya</taxon>
        <taxon>Ascomycota</taxon>
        <taxon>Pezizomycotina</taxon>
        <taxon>Orbiliomycetes</taxon>
        <taxon>Orbiliales</taxon>
        <taxon>Orbiliaceae</taxon>
        <taxon>Orbilia</taxon>
    </lineage>
</organism>
<comment type="caution">
    <text evidence="2">The sequence shown here is derived from an EMBL/GenBank/DDBJ whole genome shotgun (WGS) entry which is preliminary data.</text>
</comment>